<keyword evidence="3" id="KW-1185">Reference proteome</keyword>
<sequence length="157" mass="16925">MTFSMRAAGAVVGTAVGTVAVLTGSLTGSARARADDFPCGVPFERVIDGEAHTVQICPDWAPDGRIPVHATVRDIRVVGHIEAAGDDWYACGLKGRRHALGNGRVNDWWAKTMADNGAWGYVSQLYFRGGGNLEPDRGLLRCAPERPVSDPRRRRAP</sequence>
<feature type="region of interest" description="Disordered" evidence="1">
    <location>
        <begin position="138"/>
        <end position="157"/>
    </location>
</feature>
<dbReference type="EMBL" id="FNDJ01000002">
    <property type="protein sequence ID" value="SDH51217.1"/>
    <property type="molecule type" value="Genomic_DNA"/>
</dbReference>
<evidence type="ECO:0000313" key="3">
    <source>
        <dbReference type="Proteomes" id="UP000199202"/>
    </source>
</evidence>
<accession>A0A1G8D025</accession>
<gene>
    <name evidence="2" type="ORF">SAMN05421869_102437</name>
</gene>
<dbReference type="OrthoDB" id="4173654at2"/>
<reference evidence="2 3" key="1">
    <citation type="submission" date="2016-10" db="EMBL/GenBank/DDBJ databases">
        <authorList>
            <person name="de Groot N.N."/>
        </authorList>
    </citation>
    <scope>NUCLEOTIDE SEQUENCE [LARGE SCALE GENOMIC DNA]</scope>
    <source>
        <strain evidence="2 3">CGMCC 4.6533</strain>
    </source>
</reference>
<dbReference type="RefSeq" id="WP_090929718.1">
    <property type="nucleotide sequence ID" value="NZ_FNDJ01000002.1"/>
</dbReference>
<dbReference type="STRING" id="633440.SAMN05421869_102437"/>
<protein>
    <submittedName>
        <fullName evidence="2">Uncharacterized protein</fullName>
    </submittedName>
</protein>
<proteinExistence type="predicted"/>
<evidence type="ECO:0000313" key="2">
    <source>
        <dbReference type="EMBL" id="SDH51217.1"/>
    </source>
</evidence>
<dbReference type="AlphaFoldDB" id="A0A1G8D025"/>
<feature type="compositionally biased region" description="Basic and acidic residues" evidence="1">
    <location>
        <begin position="138"/>
        <end position="151"/>
    </location>
</feature>
<organism evidence="2 3">
    <name type="scientific">Nonomuraea jiangxiensis</name>
    <dbReference type="NCBI Taxonomy" id="633440"/>
    <lineage>
        <taxon>Bacteria</taxon>
        <taxon>Bacillati</taxon>
        <taxon>Actinomycetota</taxon>
        <taxon>Actinomycetes</taxon>
        <taxon>Streptosporangiales</taxon>
        <taxon>Streptosporangiaceae</taxon>
        <taxon>Nonomuraea</taxon>
    </lineage>
</organism>
<dbReference type="Proteomes" id="UP000199202">
    <property type="component" value="Unassembled WGS sequence"/>
</dbReference>
<evidence type="ECO:0000256" key="1">
    <source>
        <dbReference type="SAM" id="MobiDB-lite"/>
    </source>
</evidence>
<name>A0A1G8D025_9ACTN</name>